<organism evidence="1">
    <name type="scientific">Siphoviridae sp. ctgN495</name>
    <dbReference type="NCBI Taxonomy" id="2825608"/>
    <lineage>
        <taxon>Viruses</taxon>
        <taxon>Duplodnaviria</taxon>
        <taxon>Heunggongvirae</taxon>
        <taxon>Uroviricota</taxon>
        <taxon>Caudoviricetes</taxon>
    </lineage>
</organism>
<name>A0A8S5UCE5_9CAUD</name>
<accession>A0A8S5UCE5</accession>
<reference evidence="1" key="1">
    <citation type="journal article" date="2021" name="Proc. Natl. Acad. Sci. U.S.A.">
        <title>A Catalog of Tens of Thousands of Viruses from Human Metagenomes Reveals Hidden Associations with Chronic Diseases.</title>
        <authorList>
            <person name="Tisza M.J."/>
            <person name="Buck C.B."/>
        </authorList>
    </citation>
    <scope>NUCLEOTIDE SEQUENCE</scope>
    <source>
        <strain evidence="1">CtgN495</strain>
    </source>
</reference>
<sequence length="89" mass="10309">MDLKATMVYDEVNDKYTYFDRNGVMLQDGDIIVYSDGREEKLYETDDGRLGTDATNRHWIETGRAAPCDYGIYPLEYIDLKEVTKKGDK</sequence>
<protein>
    <submittedName>
        <fullName evidence="1">Putative cell wall binding repeat</fullName>
    </submittedName>
</protein>
<proteinExistence type="predicted"/>
<dbReference type="EMBL" id="BK016063">
    <property type="protein sequence ID" value="DAF92144.1"/>
    <property type="molecule type" value="Genomic_DNA"/>
</dbReference>
<evidence type="ECO:0000313" key="1">
    <source>
        <dbReference type="EMBL" id="DAF92144.1"/>
    </source>
</evidence>